<proteinExistence type="predicted"/>
<dbReference type="Proteomes" id="UP000009881">
    <property type="component" value="Unassembled WGS sequence"/>
</dbReference>
<dbReference type="RefSeq" id="WP_009540696.1">
    <property type="nucleotide sequence ID" value="NZ_ANHY01000010.1"/>
</dbReference>
<keyword evidence="1" id="KW-0597">Phosphoprotein</keyword>
<dbReference type="Pfam" id="PF00072">
    <property type="entry name" value="Response_reg"/>
    <property type="match status" value="1"/>
</dbReference>
<dbReference type="EMBL" id="ANHY01000010">
    <property type="protein sequence ID" value="EKV29955.1"/>
    <property type="molecule type" value="Genomic_DNA"/>
</dbReference>
<name>K9GVC9_9PROT</name>
<evidence type="ECO:0000259" key="2">
    <source>
        <dbReference type="PROSITE" id="PS50110"/>
    </source>
</evidence>
<dbReference type="SMART" id="SM00448">
    <property type="entry name" value="REC"/>
    <property type="match status" value="1"/>
</dbReference>
<dbReference type="OrthoDB" id="9793549at2"/>
<dbReference type="InterPro" id="IPR011006">
    <property type="entry name" value="CheY-like_superfamily"/>
</dbReference>
<dbReference type="Gene3D" id="3.40.50.2300">
    <property type="match status" value="1"/>
</dbReference>
<dbReference type="SUPFAM" id="SSF52172">
    <property type="entry name" value="CheY-like"/>
    <property type="match status" value="1"/>
</dbReference>
<organism evidence="3 4">
    <name type="scientific">Caenispirillum salinarum AK4</name>
    <dbReference type="NCBI Taxonomy" id="1238182"/>
    <lineage>
        <taxon>Bacteria</taxon>
        <taxon>Pseudomonadati</taxon>
        <taxon>Pseudomonadota</taxon>
        <taxon>Alphaproteobacteria</taxon>
        <taxon>Rhodospirillales</taxon>
        <taxon>Novispirillaceae</taxon>
        <taxon>Caenispirillum</taxon>
    </lineage>
</organism>
<feature type="modified residue" description="4-aspartylphosphate" evidence="1">
    <location>
        <position position="70"/>
    </location>
</feature>
<sequence>MSASVGDEGPFVVLLVEDNPADARLTQEAFADAGRPVSLEWVRDGDDAMAFLRRHPPYTEAPRPHLVLLDLNMPRKDGRATLMEIKGDAALKALPVVVLTTSESRMDVEESYRAHANAYVTKPLDMDELVAKISALCDFWLDGVAAVPGKPAGR</sequence>
<dbReference type="InterPro" id="IPR001789">
    <property type="entry name" value="Sig_transdc_resp-reg_receiver"/>
</dbReference>
<keyword evidence="4" id="KW-1185">Reference proteome</keyword>
<feature type="domain" description="Response regulatory" evidence="2">
    <location>
        <begin position="12"/>
        <end position="137"/>
    </location>
</feature>
<dbReference type="PANTHER" id="PTHR44520:SF2">
    <property type="entry name" value="RESPONSE REGULATOR RCP1"/>
    <property type="match status" value="1"/>
</dbReference>
<dbReference type="PANTHER" id="PTHR44520">
    <property type="entry name" value="RESPONSE REGULATOR RCP1-RELATED"/>
    <property type="match status" value="1"/>
</dbReference>
<dbReference type="CDD" id="cd17557">
    <property type="entry name" value="REC_Rcp-like"/>
    <property type="match status" value="1"/>
</dbReference>
<gene>
    <name evidence="3" type="ORF">C882_0036</name>
</gene>
<reference evidence="3 4" key="1">
    <citation type="journal article" date="2013" name="Genome Announc.">
        <title>Draft Genome Sequence of an Alphaproteobacterium, Caenispirillum salinarum AK4(T), Isolated from a Solar Saltern.</title>
        <authorList>
            <person name="Khatri I."/>
            <person name="Singh A."/>
            <person name="Korpole S."/>
            <person name="Pinnaka A.K."/>
            <person name="Subramanian S."/>
        </authorList>
    </citation>
    <scope>NUCLEOTIDE SEQUENCE [LARGE SCALE GENOMIC DNA]</scope>
    <source>
        <strain evidence="3 4">AK4</strain>
    </source>
</reference>
<evidence type="ECO:0000256" key="1">
    <source>
        <dbReference type="PROSITE-ProRule" id="PRU00169"/>
    </source>
</evidence>
<dbReference type="eggNOG" id="COG0745">
    <property type="taxonomic scope" value="Bacteria"/>
</dbReference>
<accession>K9GVC9</accession>
<evidence type="ECO:0000313" key="4">
    <source>
        <dbReference type="Proteomes" id="UP000009881"/>
    </source>
</evidence>
<dbReference type="AlphaFoldDB" id="K9GVC9"/>
<dbReference type="PROSITE" id="PS50110">
    <property type="entry name" value="RESPONSE_REGULATORY"/>
    <property type="match status" value="1"/>
</dbReference>
<dbReference type="InterPro" id="IPR052893">
    <property type="entry name" value="TCS_response_regulator"/>
</dbReference>
<protein>
    <submittedName>
        <fullName evidence="3">Two-component system response regulator</fullName>
    </submittedName>
</protein>
<comment type="caution">
    <text evidence="3">The sequence shown here is derived from an EMBL/GenBank/DDBJ whole genome shotgun (WGS) entry which is preliminary data.</text>
</comment>
<dbReference type="STRING" id="1238182.C882_0036"/>
<evidence type="ECO:0000313" key="3">
    <source>
        <dbReference type="EMBL" id="EKV29955.1"/>
    </source>
</evidence>
<dbReference type="GO" id="GO:0000160">
    <property type="term" value="P:phosphorelay signal transduction system"/>
    <property type="evidence" value="ECO:0007669"/>
    <property type="project" value="InterPro"/>
</dbReference>